<gene>
    <name evidence="7" type="primary">jg14649</name>
    <name evidence="7" type="ORF">PAEG_LOCUS7343</name>
</gene>
<keyword evidence="6" id="KW-0472">Membrane</keyword>
<dbReference type="AlphaFoldDB" id="A0A8S4R2H5"/>
<proteinExistence type="predicted"/>
<dbReference type="GO" id="GO:0016020">
    <property type="term" value="C:membrane"/>
    <property type="evidence" value="ECO:0007669"/>
    <property type="project" value="UniProtKB-SubCell"/>
</dbReference>
<keyword evidence="4" id="KW-0256">Endoplasmic reticulum</keyword>
<keyword evidence="8" id="KW-1185">Reference proteome</keyword>
<protein>
    <submittedName>
        <fullName evidence="7">Jg14649 protein</fullName>
    </submittedName>
</protein>
<evidence type="ECO:0000256" key="5">
    <source>
        <dbReference type="ARBA" id="ARBA00023128"/>
    </source>
</evidence>
<dbReference type="Proteomes" id="UP000838756">
    <property type="component" value="Unassembled WGS sequence"/>
</dbReference>
<sequence length="94" mass="10286">CPLVLSLQDSWSVATAPTMPPVRSVVETCRTLMSVLYLRIVSVDSADPGIGSLNGVDVDHREICKPSSRSCLLYRELMTLMEAALNKRPGHVQC</sequence>
<organism evidence="7 8">
    <name type="scientific">Pararge aegeria aegeria</name>
    <dbReference type="NCBI Taxonomy" id="348720"/>
    <lineage>
        <taxon>Eukaryota</taxon>
        <taxon>Metazoa</taxon>
        <taxon>Ecdysozoa</taxon>
        <taxon>Arthropoda</taxon>
        <taxon>Hexapoda</taxon>
        <taxon>Insecta</taxon>
        <taxon>Pterygota</taxon>
        <taxon>Neoptera</taxon>
        <taxon>Endopterygota</taxon>
        <taxon>Lepidoptera</taxon>
        <taxon>Glossata</taxon>
        <taxon>Ditrysia</taxon>
        <taxon>Papilionoidea</taxon>
        <taxon>Nymphalidae</taxon>
        <taxon>Satyrinae</taxon>
        <taxon>Satyrini</taxon>
        <taxon>Parargina</taxon>
        <taxon>Pararge</taxon>
    </lineage>
</organism>
<evidence type="ECO:0000256" key="3">
    <source>
        <dbReference type="ARBA" id="ARBA00004370"/>
    </source>
</evidence>
<dbReference type="EMBL" id="CAKXAJ010021748">
    <property type="protein sequence ID" value="CAH2226648.1"/>
    <property type="molecule type" value="Genomic_DNA"/>
</dbReference>
<dbReference type="PANTHER" id="PTHR48182">
    <property type="entry name" value="PROTEIN SERAC1"/>
    <property type="match status" value="1"/>
</dbReference>
<evidence type="ECO:0000313" key="7">
    <source>
        <dbReference type="EMBL" id="CAH2226648.1"/>
    </source>
</evidence>
<reference evidence="7" key="1">
    <citation type="submission" date="2022-03" db="EMBL/GenBank/DDBJ databases">
        <authorList>
            <person name="Lindestad O."/>
        </authorList>
    </citation>
    <scope>NUCLEOTIDE SEQUENCE</scope>
</reference>
<dbReference type="InterPro" id="IPR052374">
    <property type="entry name" value="SERAC1"/>
</dbReference>
<dbReference type="GO" id="GO:0005739">
    <property type="term" value="C:mitochondrion"/>
    <property type="evidence" value="ECO:0007669"/>
    <property type="project" value="UniProtKB-SubCell"/>
</dbReference>
<dbReference type="OrthoDB" id="6929314at2759"/>
<dbReference type="GO" id="GO:0005783">
    <property type="term" value="C:endoplasmic reticulum"/>
    <property type="evidence" value="ECO:0007669"/>
    <property type="project" value="UniProtKB-SubCell"/>
</dbReference>
<evidence type="ECO:0000256" key="1">
    <source>
        <dbReference type="ARBA" id="ARBA00004173"/>
    </source>
</evidence>
<accession>A0A8S4R2H5</accession>
<comment type="caution">
    <text evidence="7">The sequence shown here is derived from an EMBL/GenBank/DDBJ whole genome shotgun (WGS) entry which is preliminary data.</text>
</comment>
<dbReference type="PANTHER" id="PTHR48182:SF2">
    <property type="entry name" value="PROTEIN SERAC1"/>
    <property type="match status" value="1"/>
</dbReference>
<evidence type="ECO:0000256" key="2">
    <source>
        <dbReference type="ARBA" id="ARBA00004240"/>
    </source>
</evidence>
<evidence type="ECO:0000313" key="8">
    <source>
        <dbReference type="Proteomes" id="UP000838756"/>
    </source>
</evidence>
<evidence type="ECO:0000256" key="6">
    <source>
        <dbReference type="ARBA" id="ARBA00023136"/>
    </source>
</evidence>
<comment type="subcellular location">
    <subcellularLocation>
        <location evidence="2">Endoplasmic reticulum</location>
    </subcellularLocation>
    <subcellularLocation>
        <location evidence="3">Membrane</location>
    </subcellularLocation>
    <subcellularLocation>
        <location evidence="1">Mitochondrion</location>
    </subcellularLocation>
</comment>
<evidence type="ECO:0000256" key="4">
    <source>
        <dbReference type="ARBA" id="ARBA00022824"/>
    </source>
</evidence>
<name>A0A8S4R2H5_9NEOP</name>
<feature type="non-terminal residue" evidence="7">
    <location>
        <position position="1"/>
    </location>
</feature>
<keyword evidence="5" id="KW-0496">Mitochondrion</keyword>